<evidence type="ECO:0000259" key="4">
    <source>
        <dbReference type="Pfam" id="PF01593"/>
    </source>
</evidence>
<organism evidence="5 6">
    <name type="scientific">Microbulbifer donghaiensis</name>
    <dbReference type="NCBI Taxonomy" id="494016"/>
    <lineage>
        <taxon>Bacteria</taxon>
        <taxon>Pseudomonadati</taxon>
        <taxon>Pseudomonadota</taxon>
        <taxon>Gammaproteobacteria</taxon>
        <taxon>Cellvibrionales</taxon>
        <taxon>Microbulbiferaceae</taxon>
        <taxon>Microbulbifer</taxon>
    </lineage>
</organism>
<gene>
    <name evidence="5" type="ORF">SAMN04487965_3303</name>
</gene>
<dbReference type="Pfam" id="PF01593">
    <property type="entry name" value="Amino_oxidase"/>
    <property type="match status" value="1"/>
</dbReference>
<dbReference type="PANTHER" id="PTHR10668:SF103">
    <property type="entry name" value="PYRIDINE NUCLEOTIDE-DISULFIDE OXIDOREDUCTASE DOMAIN-CONTAINING PROTEIN 2"/>
    <property type="match status" value="1"/>
</dbReference>
<dbReference type="Gene3D" id="3.50.50.60">
    <property type="entry name" value="FAD/NAD(P)-binding domain"/>
    <property type="match status" value="2"/>
</dbReference>
<evidence type="ECO:0000313" key="6">
    <source>
        <dbReference type="Proteomes" id="UP000184170"/>
    </source>
</evidence>
<dbReference type="OrthoDB" id="9774675at2"/>
<reference evidence="6" key="1">
    <citation type="submission" date="2016-11" db="EMBL/GenBank/DDBJ databases">
        <authorList>
            <person name="Varghese N."/>
            <person name="Submissions S."/>
        </authorList>
    </citation>
    <scope>NUCLEOTIDE SEQUENCE [LARGE SCALE GENOMIC DNA]</scope>
    <source>
        <strain evidence="6">CGMCC 1.7063</strain>
    </source>
</reference>
<dbReference type="InterPro" id="IPR002937">
    <property type="entry name" value="Amino_oxidase"/>
</dbReference>
<keyword evidence="6" id="KW-1185">Reference proteome</keyword>
<feature type="domain" description="Amine oxidase" evidence="4">
    <location>
        <begin position="60"/>
        <end position="371"/>
    </location>
</feature>
<protein>
    <recommendedName>
        <fullName evidence="3">Pyridine nucleotide-disulfide oxidoreductase domain-containing protein 2</fullName>
    </recommendedName>
</protein>
<dbReference type="STRING" id="494016.SAMN04487965_3303"/>
<dbReference type="GO" id="GO:0016491">
    <property type="term" value="F:oxidoreductase activity"/>
    <property type="evidence" value="ECO:0007669"/>
    <property type="project" value="InterPro"/>
</dbReference>
<dbReference type="InterPro" id="IPR036188">
    <property type="entry name" value="FAD/NAD-bd_sf"/>
</dbReference>
<dbReference type="RefSeq" id="WP_143187033.1">
    <property type="nucleotide sequence ID" value="NZ_FQVA01000007.1"/>
</dbReference>
<dbReference type="SUPFAM" id="SSF51905">
    <property type="entry name" value="FAD/NAD(P)-binding domain"/>
    <property type="match status" value="1"/>
</dbReference>
<comment type="subunit">
    <text evidence="2">Interacts with COX5B; this interaction may contribute to localize PYROXD2 to the inner face of the inner mitochondrial membrane.</text>
</comment>
<sequence>MISGAVSAPRTSDTFPNTALVSTLWHLYSTVFTCPRGSHEVLHNKNVMSHNIIIGGGHNGLVCACYLARAGKRVTILERRSVVGGAAVTEEFHPGFRNSAASYTVSLLNPKIIRDLNLHEHGLQVKLRPQSNFFPLSDSESLSFHRNFADTQAEIARFSETDAAALPDFYAMLESVADILREELLRTPPNVGGGLSDLIRAGSFGLRAKRLSMVQRRDALDLFTKSAADVLDAWFENDHVKAAFAFDSIVGNYGAPSTPGSAYVLLHHVFGEVNGEKGAWGHAVGGMGAITQAMLKEALRLGVEVRTDVEVEEVLVDNGRAVGVRLAGGERLSADKVISNVGPKLLYTKLVDPQHLSEEFQRRVRGFKVGSGTFRMNVALSELPDFTCRPGTQLQQHHQSGIVIGPTMGYLEQAYLDAKQFGWSREPIVEVLIPSTVDDTLAPPGQHVASLFCQQFAPQLPDGSSWDEHREAAADTIIDTVTRYAPNFRDAVLARQIHSPLDLERKFGLMGGDIFHGALGLDQLWSNRPFMGYGDYRTPVAGLYICGSGTHPGGGVTGVPGHNAAREILKDR</sequence>
<comment type="function">
    <text evidence="1">Probable oxidoreductase that may play a role as regulator of mitochondrial function.</text>
</comment>
<dbReference type="Proteomes" id="UP000184170">
    <property type="component" value="Unassembled WGS sequence"/>
</dbReference>
<dbReference type="EMBL" id="FQVA01000007">
    <property type="protein sequence ID" value="SHG11035.1"/>
    <property type="molecule type" value="Genomic_DNA"/>
</dbReference>
<evidence type="ECO:0000256" key="2">
    <source>
        <dbReference type="ARBA" id="ARBA00038825"/>
    </source>
</evidence>
<evidence type="ECO:0000256" key="3">
    <source>
        <dbReference type="ARBA" id="ARBA00040298"/>
    </source>
</evidence>
<evidence type="ECO:0000313" key="5">
    <source>
        <dbReference type="EMBL" id="SHG11035.1"/>
    </source>
</evidence>
<dbReference type="AlphaFoldDB" id="A0A1M5H548"/>
<evidence type="ECO:0000256" key="1">
    <source>
        <dbReference type="ARBA" id="ARBA00037217"/>
    </source>
</evidence>
<proteinExistence type="predicted"/>
<accession>A0A1M5H548</accession>
<name>A0A1M5H548_9GAMM</name>
<dbReference type="PANTHER" id="PTHR10668">
    <property type="entry name" value="PHYTOENE DEHYDROGENASE"/>
    <property type="match status" value="1"/>
</dbReference>